<evidence type="ECO:0000259" key="6">
    <source>
        <dbReference type="PROSITE" id="PS51352"/>
    </source>
</evidence>
<evidence type="ECO:0000313" key="8">
    <source>
        <dbReference type="Proteomes" id="UP000178046"/>
    </source>
</evidence>
<dbReference type="SUPFAM" id="SSF52833">
    <property type="entry name" value="Thioredoxin-like"/>
    <property type="match status" value="1"/>
</dbReference>
<dbReference type="GO" id="GO:0016491">
    <property type="term" value="F:oxidoreductase activity"/>
    <property type="evidence" value="ECO:0007669"/>
    <property type="project" value="UniProtKB-KW"/>
</dbReference>
<dbReference type="Pfam" id="PF13462">
    <property type="entry name" value="Thioredoxin_4"/>
    <property type="match status" value="1"/>
</dbReference>
<organism evidence="7 8">
    <name type="scientific">Candidatus Giovannonibacteria bacterium RIFCSPLOWO2_01_FULL_44_16</name>
    <dbReference type="NCBI Taxonomy" id="1798348"/>
    <lineage>
        <taxon>Bacteria</taxon>
        <taxon>Candidatus Giovannoniibacteriota</taxon>
    </lineage>
</organism>
<dbReference type="AlphaFoldDB" id="A0A1F5X2G1"/>
<reference evidence="7 8" key="1">
    <citation type="journal article" date="2016" name="Nat. Commun.">
        <title>Thousands of microbial genomes shed light on interconnected biogeochemical processes in an aquifer system.</title>
        <authorList>
            <person name="Anantharaman K."/>
            <person name="Brown C.T."/>
            <person name="Hug L.A."/>
            <person name="Sharon I."/>
            <person name="Castelle C.J."/>
            <person name="Probst A.J."/>
            <person name="Thomas B.C."/>
            <person name="Singh A."/>
            <person name="Wilkins M.J."/>
            <person name="Karaoz U."/>
            <person name="Brodie E.L."/>
            <person name="Williams K.H."/>
            <person name="Hubbard S.S."/>
            <person name="Banfield J.F."/>
        </authorList>
    </citation>
    <scope>NUCLEOTIDE SEQUENCE [LARGE SCALE GENOMIC DNA]</scope>
</reference>
<dbReference type="InterPro" id="IPR013766">
    <property type="entry name" value="Thioredoxin_domain"/>
</dbReference>
<feature type="domain" description="Thioredoxin" evidence="6">
    <location>
        <begin position="6"/>
        <end position="190"/>
    </location>
</feature>
<dbReference type="PANTHER" id="PTHR13887">
    <property type="entry name" value="GLUTATHIONE S-TRANSFERASE KAPPA"/>
    <property type="match status" value="1"/>
</dbReference>
<evidence type="ECO:0000256" key="4">
    <source>
        <dbReference type="ARBA" id="ARBA00023157"/>
    </source>
</evidence>
<protein>
    <recommendedName>
        <fullName evidence="6">Thioredoxin domain-containing protein</fullName>
    </recommendedName>
</protein>
<keyword evidence="3" id="KW-0560">Oxidoreductase</keyword>
<dbReference type="PANTHER" id="PTHR13887:SF14">
    <property type="entry name" value="DISULFIDE BOND FORMATION PROTEIN D"/>
    <property type="match status" value="1"/>
</dbReference>
<evidence type="ECO:0000256" key="3">
    <source>
        <dbReference type="ARBA" id="ARBA00023002"/>
    </source>
</evidence>
<dbReference type="Gene3D" id="3.40.30.10">
    <property type="entry name" value="Glutaredoxin"/>
    <property type="match status" value="1"/>
</dbReference>
<accession>A0A1F5X2G1</accession>
<proteinExistence type="inferred from homology"/>
<sequence length="190" mass="21313">MIILAKRSSDPGPSPIITTAISADDQTTGNKDSKKILVEYSDFQCPACKAYQPLVKQLLKEHGTEFLFVYRHFPLPQHKNAKAGAYAAEAAGVQGKFWEMHDKLFDGQTDWAEKGNAGDIFIEYAKSLNLDINKFKEDFASDGVHQKVDRQYKSGVANFVNSTPTFFINGKKIQPRSYEEFVKLVEEVNG</sequence>
<dbReference type="InterPro" id="IPR012336">
    <property type="entry name" value="Thioredoxin-like_fold"/>
</dbReference>
<evidence type="ECO:0000256" key="5">
    <source>
        <dbReference type="ARBA" id="ARBA00023284"/>
    </source>
</evidence>
<comment type="caution">
    <text evidence="7">The sequence shown here is derived from an EMBL/GenBank/DDBJ whole genome shotgun (WGS) entry which is preliminary data.</text>
</comment>
<evidence type="ECO:0000256" key="1">
    <source>
        <dbReference type="ARBA" id="ARBA00005791"/>
    </source>
</evidence>
<evidence type="ECO:0000256" key="2">
    <source>
        <dbReference type="ARBA" id="ARBA00022729"/>
    </source>
</evidence>
<dbReference type="Proteomes" id="UP000178046">
    <property type="component" value="Unassembled WGS sequence"/>
</dbReference>
<dbReference type="PROSITE" id="PS51352">
    <property type="entry name" value="THIOREDOXIN_2"/>
    <property type="match status" value="1"/>
</dbReference>
<keyword evidence="4" id="KW-1015">Disulfide bond</keyword>
<evidence type="ECO:0000313" key="7">
    <source>
        <dbReference type="EMBL" id="OGF82089.1"/>
    </source>
</evidence>
<keyword evidence="5" id="KW-0676">Redox-active center</keyword>
<dbReference type="EMBL" id="MFIA01000030">
    <property type="protein sequence ID" value="OGF82089.1"/>
    <property type="molecule type" value="Genomic_DNA"/>
</dbReference>
<comment type="similarity">
    <text evidence="1">Belongs to the thioredoxin family. DsbA subfamily.</text>
</comment>
<dbReference type="InterPro" id="IPR036249">
    <property type="entry name" value="Thioredoxin-like_sf"/>
</dbReference>
<gene>
    <name evidence="7" type="ORF">A2924_01910</name>
</gene>
<keyword evidence="2" id="KW-0732">Signal</keyword>
<name>A0A1F5X2G1_9BACT</name>